<protein>
    <submittedName>
        <fullName evidence="1">Uncharacterized protein</fullName>
    </submittedName>
</protein>
<reference evidence="1" key="1">
    <citation type="submission" date="2020-12" db="EMBL/GenBank/DDBJ databases">
        <title>Antibiotic resistance and phylogeny of Pseudomonas spp. isolated over three decades from chicken meat in the Norwegian food chain.</title>
        <authorList>
            <person name="Moen B."/>
        </authorList>
    </citation>
    <scope>NUCLEOTIDE SEQUENCE</scope>
    <source>
        <strain evidence="1">MF6762</strain>
    </source>
</reference>
<accession>A0A8I1KAB1</accession>
<gene>
    <name evidence="1" type="ORF">JFT45_24645</name>
</gene>
<dbReference type="EMBL" id="JAEKCZ010000034">
    <property type="protein sequence ID" value="MBJ2259696.1"/>
    <property type="molecule type" value="Genomic_DNA"/>
</dbReference>
<name>A0A8I1KAB1_9PSED</name>
<proteinExistence type="predicted"/>
<evidence type="ECO:0000313" key="2">
    <source>
        <dbReference type="Proteomes" id="UP000658390"/>
    </source>
</evidence>
<comment type="caution">
    <text evidence="1">The sequence shown here is derived from an EMBL/GenBank/DDBJ whole genome shotgun (WGS) entry which is preliminary data.</text>
</comment>
<dbReference type="RefSeq" id="WP_108184798.1">
    <property type="nucleotide sequence ID" value="NZ_JAEKCZ010000034.1"/>
</dbReference>
<dbReference type="AlphaFoldDB" id="A0A8I1KAB1"/>
<dbReference type="Proteomes" id="UP000658390">
    <property type="component" value="Unassembled WGS sequence"/>
</dbReference>
<sequence>MNIEGMHTQDISDVLSAGRQCLFVEETTTQTEMFRSLFGGVIVGGSKPFGERLDAYTANEHRVPEVLVALAAELVRRVLKGNNHDR</sequence>
<evidence type="ECO:0000313" key="1">
    <source>
        <dbReference type="EMBL" id="MBJ2259696.1"/>
    </source>
</evidence>
<organism evidence="1 2">
    <name type="scientific">Pseudomonas psychrophila</name>
    <dbReference type="NCBI Taxonomy" id="122355"/>
    <lineage>
        <taxon>Bacteria</taxon>
        <taxon>Pseudomonadati</taxon>
        <taxon>Pseudomonadota</taxon>
        <taxon>Gammaproteobacteria</taxon>
        <taxon>Pseudomonadales</taxon>
        <taxon>Pseudomonadaceae</taxon>
        <taxon>Pseudomonas</taxon>
    </lineage>
</organism>